<keyword evidence="2" id="KW-0227">DNA damage</keyword>
<dbReference type="InterPro" id="IPR001650">
    <property type="entry name" value="Helicase_C-like"/>
</dbReference>
<dbReference type="PROSITE" id="PS51194">
    <property type="entry name" value="HELICASE_CTER"/>
    <property type="match status" value="1"/>
</dbReference>
<evidence type="ECO:0000256" key="6">
    <source>
        <dbReference type="ARBA" id="ARBA00023125"/>
    </source>
</evidence>
<dbReference type="GO" id="GO:0006281">
    <property type="term" value="P:DNA repair"/>
    <property type="evidence" value="ECO:0007669"/>
    <property type="project" value="UniProtKB-KW"/>
</dbReference>
<dbReference type="NCBIfam" id="NF007284">
    <property type="entry name" value="PRK09751.1"/>
    <property type="match status" value="1"/>
</dbReference>
<sequence length="1513" mass="162293">MQEVLEQFGPATREWFTAAFAAPTAAQAGAWRAVGAGRNALVVAPTGSGKTLAAFLWSLDRLAREPMPEDPKRRCRVLYVSPLKALAVDVERNLRAPLTGIRQAAGRLQLPPPDITVSMRTGDTPADERRLFARTPPDILITTPESLFLLLTSAARDSLRGVETVIIDEVHAVAATKRGAHLALSLERLDALLGRPAQRIGLSATVRPIDETARFLGGAHDVEIVQPPSAKTIEVAVEVPVEDMTRLDEVPDVDPDDPGAGRNTPSIWPAVEERVLDLIESHRSTIVFTNSRRGAERLCARINELAAERAGAEAAEPVKPPAQMMAQAGQAGGAPPVVARAHHGSVSREERKQIEEALKSGQLPAVVATSSLELGIDMGAVDLVVQIEAPPSVAAGLQRIGRAGHQVGAVSRGVVFPKHRGDLVSCAVVADRMSAGAIEELRYPRNPLDVLAQQIVAMVSLDAWQVDEMAALVRRAAPFAELPDSALHAVLDMLSGRYPSTAFAELRPRLVWDRGTDELTGRPGAQRLAVTSGGTIPDRGMFGVFLAGSERASRVGELDEEMVYESRVGDVFLLGSTSWRIEDITPDRVLVSPAPGAPAKMPFWKGDSPGRPIELGRAIGAQLRALTRADDEKATATLRESGLDEWAAGNLLAYLREQREATRNLPDDRTVVVERFRDELGDWRMTVHCVLGARVNAPWALAIGRRLSERYGVDGQVMPSDDGIVVRLPDTAEEPPGADLVAFDPEEIAQLVEETVGTSALFASRFRECAARSLLLPRRDPRRRQPLWQQRQRSAQLLDVAREFADFPVTLEAARECLQDVFDLPGLTGLMRELAGRKVRLVEVETPRPSPFARSLLFGYVGAFLYEGDAPLAERRAAALALDSTLLGELLGRVDLRELLDPDVVGETEAQLQWLTTQRQPRDAEDAAELLRLLGDLSPTELAVRGVEESWLSTLETSRRAIRIRVAGEERWIGIDDAGRYRDALGVALPVGLPEAYLSSVADPLGDLVARYARTHGPFAAATCAARFGLGVFVVEQALKRLSATGRVAQGEFSPGGAGNEWCDAEVLRMLRRRSLAALRREIEPVPPRVLAAFLPRWHQIGGNARGIDALAASIEQLQGIAVPASAWERLVLPARVADYAPPMLDEMSSGGDVLWAGSGSIGNNDGWITLAYADAAPLLLPPPDEEFAATPLHQAVLDALGDGQALFFRSLSDRVGATDDVKLAAVVWDLVWAGHLTNDTLAPLRALLGGSGAHKSKAAPARTRYRRPGRPVMPARSGPLMMAGRWSRLPDRDLDPTRRAAALADLLLERHGVVTRGAVMSEGPVGGFAGVYPVLGALEERGAARRGYFVEGLGAAQFAVPGAVDRLRALAEPAELAKRIGVTAVVLAATDPANPYGAALPWPERIIDSGDGEPVAKAGHRAGRKAGALVVLVAGEVILYVERGGRTLLSFVDDPEALIAAGQALAGAVRSGALGAMSVERADGESVHSSPLRDALTAAGFRATPRGLRLRG</sequence>
<dbReference type="GO" id="GO:0003677">
    <property type="term" value="F:DNA binding"/>
    <property type="evidence" value="ECO:0007669"/>
    <property type="project" value="UniProtKB-KW"/>
</dbReference>
<dbReference type="InterPro" id="IPR055369">
    <property type="entry name" value="WH2_Lhr"/>
</dbReference>
<dbReference type="InterPro" id="IPR011545">
    <property type="entry name" value="DEAD/DEAH_box_helicase_dom"/>
</dbReference>
<dbReference type="EC" id="3.6.4.-" evidence="12"/>
<dbReference type="InterPro" id="IPR014001">
    <property type="entry name" value="Helicase_ATP-bd"/>
</dbReference>
<proteinExistence type="predicted"/>
<dbReference type="Proteomes" id="UP000542742">
    <property type="component" value="Unassembled WGS sequence"/>
</dbReference>
<dbReference type="InterPro" id="IPR013701">
    <property type="entry name" value="Lhr-like_DEAD/DEAH_assoc"/>
</dbReference>
<keyword evidence="8" id="KW-0413">Isomerase</keyword>
<evidence type="ECO:0000256" key="3">
    <source>
        <dbReference type="ARBA" id="ARBA00022801"/>
    </source>
</evidence>
<keyword evidence="5" id="KW-0067">ATP-binding</keyword>
<dbReference type="GO" id="GO:0004386">
    <property type="term" value="F:helicase activity"/>
    <property type="evidence" value="ECO:0007669"/>
    <property type="project" value="UniProtKB-KW"/>
</dbReference>
<dbReference type="InterPro" id="IPR055367">
    <property type="entry name" value="WH4_Lhr"/>
</dbReference>
<feature type="domain" description="Helicase ATP-binding" evidence="10">
    <location>
        <begin position="31"/>
        <end position="224"/>
    </location>
</feature>
<dbReference type="PROSITE" id="PS51192">
    <property type="entry name" value="HELICASE_ATP_BIND_1"/>
    <property type="match status" value="1"/>
</dbReference>
<dbReference type="PANTHER" id="PTHR47962">
    <property type="entry name" value="ATP-DEPENDENT HELICASE LHR-RELATED-RELATED"/>
    <property type="match status" value="1"/>
</dbReference>
<feature type="region of interest" description="Disordered" evidence="9">
    <location>
        <begin position="1259"/>
        <end position="1278"/>
    </location>
</feature>
<protein>
    <submittedName>
        <fullName evidence="12">ATP-dependent Lhr-like helicase</fullName>
        <ecNumber evidence="12">3.6.4.-</ecNumber>
    </submittedName>
</protein>
<keyword evidence="6" id="KW-0238">DNA-binding</keyword>
<evidence type="ECO:0000313" key="13">
    <source>
        <dbReference type="Proteomes" id="UP000542742"/>
    </source>
</evidence>
<dbReference type="EMBL" id="JACHMF010000001">
    <property type="protein sequence ID" value="MBB4697391.1"/>
    <property type="molecule type" value="Genomic_DNA"/>
</dbReference>
<keyword evidence="13" id="KW-1185">Reference proteome</keyword>
<keyword evidence="1" id="KW-0547">Nucleotide-binding</keyword>
<dbReference type="SUPFAM" id="SSF52540">
    <property type="entry name" value="P-loop containing nucleoside triphosphate hydrolases"/>
    <property type="match status" value="1"/>
</dbReference>
<dbReference type="SMART" id="SM00487">
    <property type="entry name" value="DEXDc"/>
    <property type="match status" value="1"/>
</dbReference>
<organism evidence="12 13">
    <name type="scientific">Paractinoplanes abujensis</name>
    <dbReference type="NCBI Taxonomy" id="882441"/>
    <lineage>
        <taxon>Bacteria</taxon>
        <taxon>Bacillati</taxon>
        <taxon>Actinomycetota</taxon>
        <taxon>Actinomycetes</taxon>
        <taxon>Micromonosporales</taxon>
        <taxon>Micromonosporaceae</taxon>
        <taxon>Paractinoplanes</taxon>
    </lineage>
</organism>
<gene>
    <name evidence="12" type="ORF">BKA14_007539</name>
</gene>
<dbReference type="Pfam" id="PF00271">
    <property type="entry name" value="Helicase_C"/>
    <property type="match status" value="1"/>
</dbReference>
<dbReference type="PANTHER" id="PTHR47962:SF5">
    <property type="entry name" value="ATP-DEPENDENT HELICASE LHR-RELATED"/>
    <property type="match status" value="1"/>
</dbReference>
<feature type="domain" description="Helicase C-terminal" evidence="11">
    <location>
        <begin position="270"/>
        <end position="449"/>
    </location>
</feature>
<dbReference type="Pfam" id="PF00270">
    <property type="entry name" value="DEAD"/>
    <property type="match status" value="1"/>
</dbReference>
<accession>A0A7W7G7W9</accession>
<dbReference type="Pfam" id="PF23236">
    <property type="entry name" value="WHD_2nd_Lhr"/>
    <property type="match status" value="1"/>
</dbReference>
<evidence type="ECO:0000313" key="12">
    <source>
        <dbReference type="EMBL" id="MBB4697391.1"/>
    </source>
</evidence>
<dbReference type="InterPro" id="IPR003593">
    <property type="entry name" value="AAA+_ATPase"/>
</dbReference>
<dbReference type="InterPro" id="IPR045628">
    <property type="entry name" value="Lhr_WH_dom"/>
</dbReference>
<dbReference type="InterPro" id="IPR027417">
    <property type="entry name" value="P-loop_NTPase"/>
</dbReference>
<evidence type="ECO:0000256" key="4">
    <source>
        <dbReference type="ARBA" id="ARBA00022806"/>
    </source>
</evidence>
<dbReference type="InterPro" id="IPR055368">
    <property type="entry name" value="WH3_Lhr"/>
</dbReference>
<dbReference type="SMART" id="SM00382">
    <property type="entry name" value="AAA"/>
    <property type="match status" value="1"/>
</dbReference>
<dbReference type="Gene3D" id="3.40.50.300">
    <property type="entry name" value="P-loop containing nucleotide triphosphate hydrolases"/>
    <property type="match status" value="2"/>
</dbReference>
<dbReference type="Pfam" id="PF08494">
    <property type="entry name" value="DEAD_assoc"/>
    <property type="match status" value="1"/>
</dbReference>
<name>A0A7W7G7W9_9ACTN</name>
<evidence type="ECO:0000256" key="5">
    <source>
        <dbReference type="ARBA" id="ARBA00022840"/>
    </source>
</evidence>
<dbReference type="GO" id="GO:0016887">
    <property type="term" value="F:ATP hydrolysis activity"/>
    <property type="evidence" value="ECO:0007669"/>
    <property type="project" value="TreeGrafter"/>
</dbReference>
<dbReference type="CDD" id="cd18796">
    <property type="entry name" value="SF2_C_LHR"/>
    <property type="match status" value="1"/>
</dbReference>
<dbReference type="Pfam" id="PF23235">
    <property type="entry name" value="WHD_3rd_Lhr"/>
    <property type="match status" value="1"/>
</dbReference>
<evidence type="ECO:0000256" key="7">
    <source>
        <dbReference type="ARBA" id="ARBA00023204"/>
    </source>
</evidence>
<dbReference type="SMART" id="SM00490">
    <property type="entry name" value="HELICc"/>
    <property type="match status" value="1"/>
</dbReference>
<evidence type="ECO:0000256" key="8">
    <source>
        <dbReference type="ARBA" id="ARBA00023235"/>
    </source>
</evidence>
<keyword evidence="4 12" id="KW-0347">Helicase</keyword>
<keyword evidence="7" id="KW-0234">DNA repair</keyword>
<dbReference type="InterPro" id="IPR052511">
    <property type="entry name" value="ATP-dep_Helicase"/>
</dbReference>
<evidence type="ECO:0000256" key="1">
    <source>
        <dbReference type="ARBA" id="ARBA00022741"/>
    </source>
</evidence>
<dbReference type="RefSeq" id="WP_184955515.1">
    <property type="nucleotide sequence ID" value="NZ_BOMC01000016.1"/>
</dbReference>
<evidence type="ECO:0000259" key="10">
    <source>
        <dbReference type="PROSITE" id="PS51192"/>
    </source>
</evidence>
<dbReference type="CDD" id="cd17922">
    <property type="entry name" value="DEXHc_LHR-like"/>
    <property type="match status" value="1"/>
</dbReference>
<comment type="caution">
    <text evidence="12">The sequence shown here is derived from an EMBL/GenBank/DDBJ whole genome shotgun (WGS) entry which is preliminary data.</text>
</comment>
<dbReference type="Pfam" id="PF19306">
    <property type="entry name" value="WHD_Lhr"/>
    <property type="match status" value="1"/>
</dbReference>
<reference evidence="12 13" key="1">
    <citation type="submission" date="2020-08" db="EMBL/GenBank/DDBJ databases">
        <title>Sequencing the genomes of 1000 actinobacteria strains.</title>
        <authorList>
            <person name="Klenk H.-P."/>
        </authorList>
    </citation>
    <scope>NUCLEOTIDE SEQUENCE [LARGE SCALE GENOMIC DNA]</scope>
    <source>
        <strain evidence="12 13">DSM 45518</strain>
    </source>
</reference>
<keyword evidence="3 12" id="KW-0378">Hydrolase</keyword>
<evidence type="ECO:0000259" key="11">
    <source>
        <dbReference type="PROSITE" id="PS51194"/>
    </source>
</evidence>
<evidence type="ECO:0000256" key="2">
    <source>
        <dbReference type="ARBA" id="ARBA00022763"/>
    </source>
</evidence>
<dbReference type="Pfam" id="PF23234">
    <property type="entry name" value="WHD_4th_Lhr"/>
    <property type="match status" value="1"/>
</dbReference>
<dbReference type="GO" id="GO:0005524">
    <property type="term" value="F:ATP binding"/>
    <property type="evidence" value="ECO:0007669"/>
    <property type="project" value="UniProtKB-KW"/>
</dbReference>
<evidence type="ECO:0000256" key="9">
    <source>
        <dbReference type="SAM" id="MobiDB-lite"/>
    </source>
</evidence>